<dbReference type="SUPFAM" id="SSF53223">
    <property type="entry name" value="Aminoacid dehydrogenase-like, N-terminal domain"/>
    <property type="match status" value="1"/>
</dbReference>
<comment type="caution">
    <text evidence="8">Lacks conserved residue(s) required for the propagation of feature annotation.</text>
</comment>
<feature type="binding site" evidence="8">
    <location>
        <position position="106"/>
    </location>
    <ligand>
        <name>shikimate</name>
        <dbReference type="ChEBI" id="CHEBI:36208"/>
    </ligand>
</feature>
<evidence type="ECO:0000256" key="1">
    <source>
        <dbReference type="ARBA" id="ARBA00004871"/>
    </source>
</evidence>
<evidence type="ECO:0000256" key="4">
    <source>
        <dbReference type="ARBA" id="ARBA00022857"/>
    </source>
</evidence>
<dbReference type="EC" id="1.1.1.25" evidence="2 8"/>
<comment type="similarity">
    <text evidence="8">Belongs to the shikimate dehydrogenase family.</text>
</comment>
<evidence type="ECO:0000256" key="3">
    <source>
        <dbReference type="ARBA" id="ARBA00022605"/>
    </source>
</evidence>
<keyword evidence="5 8" id="KW-0560">Oxidoreductase</keyword>
<evidence type="ECO:0000256" key="6">
    <source>
        <dbReference type="ARBA" id="ARBA00023141"/>
    </source>
</evidence>
<dbReference type="InterPro" id="IPR022893">
    <property type="entry name" value="Shikimate_DH_fam"/>
</dbReference>
<feature type="binding site" evidence="8">
    <location>
        <begin position="131"/>
        <end position="135"/>
    </location>
    <ligand>
        <name>NADP(+)</name>
        <dbReference type="ChEBI" id="CHEBI:58349"/>
    </ligand>
</feature>
<gene>
    <name evidence="8 12" type="primary">aroE</name>
    <name evidence="12" type="ORF">H8E29_16875</name>
</gene>
<dbReference type="SUPFAM" id="SSF51735">
    <property type="entry name" value="NAD(P)-binding Rossmann-fold domains"/>
    <property type="match status" value="1"/>
</dbReference>
<dbReference type="InterPro" id="IPR036291">
    <property type="entry name" value="NAD(P)-bd_dom_sf"/>
</dbReference>
<evidence type="ECO:0000259" key="9">
    <source>
        <dbReference type="Pfam" id="PF01488"/>
    </source>
</evidence>
<feature type="binding site" evidence="8">
    <location>
        <position position="247"/>
    </location>
    <ligand>
        <name>NADP(+)</name>
        <dbReference type="ChEBI" id="CHEBI:58349"/>
    </ligand>
</feature>
<dbReference type="PANTHER" id="PTHR21089:SF1">
    <property type="entry name" value="BIFUNCTIONAL 3-DEHYDROQUINATE DEHYDRATASE_SHIKIMATE DEHYDROGENASE, CHLOROPLASTIC"/>
    <property type="match status" value="1"/>
</dbReference>
<organism evidence="12 13">
    <name type="scientific">Candidatus Desulfolinea nitratireducens</name>
    <dbReference type="NCBI Taxonomy" id="2841698"/>
    <lineage>
        <taxon>Bacteria</taxon>
        <taxon>Bacillati</taxon>
        <taxon>Chloroflexota</taxon>
        <taxon>Anaerolineae</taxon>
        <taxon>Anaerolineales</taxon>
        <taxon>Anaerolineales incertae sedis</taxon>
        <taxon>Candidatus Desulfolinea</taxon>
    </lineage>
</organism>
<dbReference type="Pfam" id="PF18317">
    <property type="entry name" value="SDH_C"/>
    <property type="match status" value="1"/>
</dbReference>
<dbReference type="PANTHER" id="PTHR21089">
    <property type="entry name" value="SHIKIMATE DEHYDROGENASE"/>
    <property type="match status" value="1"/>
</dbReference>
<comment type="subunit">
    <text evidence="8">Homodimer.</text>
</comment>
<dbReference type="InterPro" id="IPR041121">
    <property type="entry name" value="SDH_C"/>
</dbReference>
<comment type="caution">
    <text evidence="12">The sequence shown here is derived from an EMBL/GenBank/DDBJ whole genome shotgun (WGS) entry which is preliminary data.</text>
</comment>
<dbReference type="InterPro" id="IPR011342">
    <property type="entry name" value="Shikimate_DH"/>
</dbReference>
<name>A0A8J6NPH3_9CHLR</name>
<feature type="active site" description="Proton acceptor" evidence="8">
    <location>
        <position position="70"/>
    </location>
</feature>
<evidence type="ECO:0000259" key="10">
    <source>
        <dbReference type="Pfam" id="PF08501"/>
    </source>
</evidence>
<keyword evidence="6 8" id="KW-0057">Aromatic amino acid biosynthesis</keyword>
<dbReference type="InterPro" id="IPR006151">
    <property type="entry name" value="Shikm_DH/Glu-tRNA_Rdtase"/>
</dbReference>
<dbReference type="Gene3D" id="3.40.50.720">
    <property type="entry name" value="NAD(P)-binding Rossmann-like Domain"/>
    <property type="match status" value="1"/>
</dbReference>
<dbReference type="GO" id="GO:0004764">
    <property type="term" value="F:shikimate 3-dehydrogenase (NADP+) activity"/>
    <property type="evidence" value="ECO:0007669"/>
    <property type="project" value="UniProtKB-UniRule"/>
</dbReference>
<feature type="domain" description="Quinate/shikimate 5-dehydrogenase/glutamyl-tRNA reductase" evidence="9">
    <location>
        <begin position="121"/>
        <end position="178"/>
    </location>
</feature>
<dbReference type="InterPro" id="IPR013708">
    <property type="entry name" value="Shikimate_DH-bd_N"/>
</dbReference>
<dbReference type="InterPro" id="IPR046346">
    <property type="entry name" value="Aminoacid_DH-like_N_sf"/>
</dbReference>
<dbReference type="GO" id="GO:0005829">
    <property type="term" value="C:cytosol"/>
    <property type="evidence" value="ECO:0007669"/>
    <property type="project" value="TreeGrafter"/>
</dbReference>
<dbReference type="Pfam" id="PF08501">
    <property type="entry name" value="Shikimate_dh_N"/>
    <property type="match status" value="1"/>
</dbReference>
<dbReference type="AlphaFoldDB" id="A0A8J6NPH3"/>
<dbReference type="GO" id="GO:0008652">
    <property type="term" value="P:amino acid biosynthetic process"/>
    <property type="evidence" value="ECO:0007669"/>
    <property type="project" value="UniProtKB-KW"/>
</dbReference>
<evidence type="ECO:0000313" key="12">
    <source>
        <dbReference type="EMBL" id="MBC8336931.1"/>
    </source>
</evidence>
<dbReference type="CDD" id="cd01065">
    <property type="entry name" value="NAD_bind_Shikimate_DH"/>
    <property type="match status" value="1"/>
</dbReference>
<evidence type="ECO:0000313" key="13">
    <source>
        <dbReference type="Proteomes" id="UP000614469"/>
    </source>
</evidence>
<feature type="binding site" evidence="8">
    <location>
        <position position="91"/>
    </location>
    <ligand>
        <name>shikimate</name>
        <dbReference type="ChEBI" id="CHEBI:36208"/>
    </ligand>
</feature>
<feature type="binding site" evidence="8">
    <location>
        <position position="82"/>
    </location>
    <ligand>
        <name>NADP(+)</name>
        <dbReference type="ChEBI" id="CHEBI:58349"/>
    </ligand>
</feature>
<dbReference type="GO" id="GO:0050661">
    <property type="term" value="F:NADP binding"/>
    <property type="evidence" value="ECO:0007669"/>
    <property type="project" value="InterPro"/>
</dbReference>
<dbReference type="Gene3D" id="3.40.50.10860">
    <property type="entry name" value="Leucine Dehydrogenase, chain A, domain 1"/>
    <property type="match status" value="1"/>
</dbReference>
<dbReference type="GO" id="GO:0009423">
    <property type="term" value="P:chorismate biosynthetic process"/>
    <property type="evidence" value="ECO:0007669"/>
    <property type="project" value="UniProtKB-UniRule"/>
</dbReference>
<comment type="catalytic activity">
    <reaction evidence="7 8">
        <text>shikimate + NADP(+) = 3-dehydroshikimate + NADPH + H(+)</text>
        <dbReference type="Rhea" id="RHEA:17737"/>
        <dbReference type="ChEBI" id="CHEBI:15378"/>
        <dbReference type="ChEBI" id="CHEBI:16630"/>
        <dbReference type="ChEBI" id="CHEBI:36208"/>
        <dbReference type="ChEBI" id="CHEBI:57783"/>
        <dbReference type="ChEBI" id="CHEBI:58349"/>
        <dbReference type="EC" id="1.1.1.25"/>
    </reaction>
</comment>
<feature type="binding site" evidence="8">
    <location>
        <position position="224"/>
    </location>
    <ligand>
        <name>NADP(+)</name>
        <dbReference type="ChEBI" id="CHEBI:58349"/>
    </ligand>
</feature>
<dbReference type="Pfam" id="PF01488">
    <property type="entry name" value="Shikimate_DH"/>
    <property type="match status" value="1"/>
</dbReference>
<reference evidence="12 13" key="1">
    <citation type="submission" date="2020-08" db="EMBL/GenBank/DDBJ databases">
        <title>Bridging the membrane lipid divide: bacteria of the FCB group superphylum have the potential to synthesize archaeal ether lipids.</title>
        <authorList>
            <person name="Villanueva L."/>
            <person name="Von Meijenfeldt F.A.B."/>
            <person name="Westbye A.B."/>
            <person name="Yadav S."/>
            <person name="Hopmans E.C."/>
            <person name="Dutilh B.E."/>
            <person name="Sinninghe Damste J.S."/>
        </authorList>
    </citation>
    <scope>NUCLEOTIDE SEQUENCE [LARGE SCALE GENOMIC DNA]</scope>
    <source>
        <strain evidence="12">NIOZ-UU36</strain>
    </source>
</reference>
<comment type="pathway">
    <text evidence="1 8">Metabolic intermediate biosynthesis; chorismate biosynthesis; chorismate from D-erythrose 4-phosphate and phosphoenolpyruvate: step 4/7.</text>
</comment>
<feature type="domain" description="Shikimate dehydrogenase substrate binding N-terminal" evidence="10">
    <location>
        <begin position="8"/>
        <end position="93"/>
    </location>
</feature>
<evidence type="ECO:0000256" key="5">
    <source>
        <dbReference type="ARBA" id="ARBA00023002"/>
    </source>
</evidence>
<keyword evidence="4 8" id="KW-0521">NADP</keyword>
<feature type="binding site" evidence="8">
    <location>
        <position position="254"/>
    </location>
    <ligand>
        <name>shikimate</name>
        <dbReference type="ChEBI" id="CHEBI:36208"/>
    </ligand>
</feature>
<accession>A0A8J6NPH3</accession>
<evidence type="ECO:0000259" key="11">
    <source>
        <dbReference type="Pfam" id="PF18317"/>
    </source>
</evidence>
<evidence type="ECO:0000256" key="8">
    <source>
        <dbReference type="HAMAP-Rule" id="MF_00222"/>
    </source>
</evidence>
<feature type="binding site" evidence="8">
    <location>
        <begin position="16"/>
        <end position="18"/>
    </location>
    <ligand>
        <name>shikimate</name>
        <dbReference type="ChEBI" id="CHEBI:36208"/>
    </ligand>
</feature>
<dbReference type="NCBIfam" id="TIGR00507">
    <property type="entry name" value="aroE"/>
    <property type="match status" value="1"/>
</dbReference>
<feature type="domain" description="SDH C-terminal" evidence="11">
    <location>
        <begin position="247"/>
        <end position="275"/>
    </location>
</feature>
<dbReference type="Proteomes" id="UP000614469">
    <property type="component" value="Unassembled WGS sequence"/>
</dbReference>
<dbReference type="HAMAP" id="MF_00222">
    <property type="entry name" value="Shikimate_DH_AroE"/>
    <property type="match status" value="1"/>
</dbReference>
<feature type="binding site" evidence="8">
    <location>
        <position position="66"/>
    </location>
    <ligand>
        <name>shikimate</name>
        <dbReference type="ChEBI" id="CHEBI:36208"/>
    </ligand>
</feature>
<dbReference type="GO" id="GO:0009073">
    <property type="term" value="P:aromatic amino acid family biosynthetic process"/>
    <property type="evidence" value="ECO:0007669"/>
    <property type="project" value="UniProtKB-KW"/>
</dbReference>
<proteinExistence type="inferred from homology"/>
<keyword evidence="3 8" id="KW-0028">Amino-acid biosynthesis</keyword>
<evidence type="ECO:0000256" key="7">
    <source>
        <dbReference type="ARBA" id="ARBA00049442"/>
    </source>
</evidence>
<protein>
    <recommendedName>
        <fullName evidence="2 8">Shikimate dehydrogenase (NADP(+))</fullName>
        <shortName evidence="8">SDH</shortName>
        <ecNumber evidence="2 8">1.1.1.25</ecNumber>
    </recommendedName>
</protein>
<sequence length="285" mass="30891">MSTFNLGLLGYPIKASFSPQLHRAALNDSGLQGDYQLYPIPPDDPEALAEMLARVRKRELRGLNVTIPHKQAVIPLLDKLSETANAIGAVNTISMKNRQLFGDNTDAQGFLNDLVHLSEKTSSVRKALILGAGGSARAVTYALLSEGWEVIIAARRPDQAQALKNYFSSNIEQLSALKLDIHGLADLSSTLIVNTTPVGMLSHLQGSPWPEDLPLPGGTALYDLIYTPAKTQLMADAEVAGLPIRGGIGMLIEQAALSFRIWTGKKPSTQKMLQAYLDAIQHTRQ</sequence>
<evidence type="ECO:0000256" key="2">
    <source>
        <dbReference type="ARBA" id="ARBA00012962"/>
    </source>
</evidence>
<dbReference type="EMBL" id="JACNJN010000212">
    <property type="protein sequence ID" value="MBC8336931.1"/>
    <property type="molecule type" value="Genomic_DNA"/>
</dbReference>
<dbReference type="GO" id="GO:0019632">
    <property type="term" value="P:shikimate metabolic process"/>
    <property type="evidence" value="ECO:0007669"/>
    <property type="project" value="InterPro"/>
</dbReference>
<comment type="function">
    <text evidence="8">Involved in the biosynthesis of the chorismate, which leads to the biosynthesis of aromatic amino acids. Catalyzes the reversible NADPH linked reduction of 3-dehydroshikimate (DHSA) to yield shikimate (SA).</text>
</comment>
<feature type="binding site" evidence="8">
    <location>
        <position position="226"/>
    </location>
    <ligand>
        <name>shikimate</name>
        <dbReference type="ChEBI" id="CHEBI:36208"/>
    </ligand>
</feature>
<dbReference type="UniPathway" id="UPA00053">
    <property type="reaction ID" value="UER00087"/>
</dbReference>